<feature type="domain" description="Endonuclease/exonuclease/phosphatase" evidence="2">
    <location>
        <begin position="45"/>
        <end position="325"/>
    </location>
</feature>
<evidence type="ECO:0000259" key="2">
    <source>
        <dbReference type="Pfam" id="PF03372"/>
    </source>
</evidence>
<keyword evidence="3" id="KW-0255">Endonuclease</keyword>
<reference evidence="3 4" key="1">
    <citation type="submission" date="2019-11" db="EMBL/GenBank/DDBJ databases">
        <authorList>
            <person name="Dong K."/>
        </authorList>
    </citation>
    <scope>NUCLEOTIDE SEQUENCE [LARGE SCALE GENOMIC DNA]</scope>
    <source>
        <strain evidence="3 4">NBRC 112902</strain>
    </source>
</reference>
<dbReference type="AlphaFoldDB" id="A0A844HKA5"/>
<gene>
    <name evidence="3" type="ORF">GL300_05310</name>
</gene>
<proteinExistence type="predicted"/>
<sequence>MGLRYLAGAALIAALGLPASADPLRIATYDPDLSRDGPGLLLRDLGRKDDQIDAAIRVIAEAHPDILLLTSLDWDGDGRALAALRDRLAKAGIDYPHSFTARPNAGMPSGLDLDGDGKLGEAQDRQGFGRFTGQGGMAILSRHPISAVADYSDQLWHDLPGNLMPEATPEVAAKQRLSSVAHWDATVSVAGRDLHLLAMSATPPVFDGPEDRNGRRNHDELAFWLNHLPQAPFVLAGNLNFDAADSEGRPESLARIMTHVADPQPRSEGGKAAAGLGLNAKHKGDPALDTADWPDDRAPGNLRVDYVLPAKDLRVLDSGVVWPASGEMAAVVTTASAHRLVWVDLDW</sequence>
<protein>
    <submittedName>
        <fullName evidence="3">Endonuclease/exonuclease/phosphatase family protein</fullName>
    </submittedName>
</protein>
<dbReference type="Proteomes" id="UP000449846">
    <property type="component" value="Unassembled WGS sequence"/>
</dbReference>
<organism evidence="3 4">
    <name type="scientific">Paracoccus litorisediminis</name>
    <dbReference type="NCBI Taxonomy" id="2006130"/>
    <lineage>
        <taxon>Bacteria</taxon>
        <taxon>Pseudomonadati</taxon>
        <taxon>Pseudomonadota</taxon>
        <taxon>Alphaproteobacteria</taxon>
        <taxon>Rhodobacterales</taxon>
        <taxon>Paracoccaceae</taxon>
        <taxon>Paracoccus</taxon>
    </lineage>
</organism>
<name>A0A844HKA5_9RHOB</name>
<evidence type="ECO:0000313" key="4">
    <source>
        <dbReference type="Proteomes" id="UP000449846"/>
    </source>
</evidence>
<comment type="caution">
    <text evidence="3">The sequence shown here is derived from an EMBL/GenBank/DDBJ whole genome shotgun (WGS) entry which is preliminary data.</text>
</comment>
<dbReference type="GO" id="GO:0004527">
    <property type="term" value="F:exonuclease activity"/>
    <property type="evidence" value="ECO:0007669"/>
    <property type="project" value="UniProtKB-KW"/>
</dbReference>
<dbReference type="Gene3D" id="3.60.10.10">
    <property type="entry name" value="Endonuclease/exonuclease/phosphatase"/>
    <property type="match status" value="1"/>
</dbReference>
<evidence type="ECO:0000313" key="3">
    <source>
        <dbReference type="EMBL" id="MTH58625.1"/>
    </source>
</evidence>
<dbReference type="GO" id="GO:0004519">
    <property type="term" value="F:endonuclease activity"/>
    <property type="evidence" value="ECO:0007669"/>
    <property type="project" value="UniProtKB-KW"/>
</dbReference>
<keyword evidence="3" id="KW-0269">Exonuclease</keyword>
<evidence type="ECO:0000256" key="1">
    <source>
        <dbReference type="SAM" id="SignalP"/>
    </source>
</evidence>
<dbReference type="OrthoDB" id="292013at2"/>
<dbReference type="RefSeq" id="WP_155038489.1">
    <property type="nucleotide sequence ID" value="NZ_JBHGCD010000001.1"/>
</dbReference>
<keyword evidence="1" id="KW-0732">Signal</keyword>
<feature type="signal peptide" evidence="1">
    <location>
        <begin position="1"/>
        <end position="21"/>
    </location>
</feature>
<dbReference type="SUPFAM" id="SSF56219">
    <property type="entry name" value="DNase I-like"/>
    <property type="match status" value="1"/>
</dbReference>
<keyword evidence="4" id="KW-1185">Reference proteome</keyword>
<dbReference type="Pfam" id="PF03372">
    <property type="entry name" value="Exo_endo_phos"/>
    <property type="match status" value="1"/>
</dbReference>
<dbReference type="InterPro" id="IPR005135">
    <property type="entry name" value="Endo/exonuclease/phosphatase"/>
</dbReference>
<dbReference type="InterPro" id="IPR036691">
    <property type="entry name" value="Endo/exonu/phosph_ase_sf"/>
</dbReference>
<accession>A0A844HKA5</accession>
<dbReference type="EMBL" id="WMIG01000001">
    <property type="protein sequence ID" value="MTH58625.1"/>
    <property type="molecule type" value="Genomic_DNA"/>
</dbReference>
<keyword evidence="3" id="KW-0540">Nuclease</keyword>
<keyword evidence="3" id="KW-0378">Hydrolase</keyword>
<feature type="chain" id="PRO_5032565652" evidence="1">
    <location>
        <begin position="22"/>
        <end position="347"/>
    </location>
</feature>